<dbReference type="RefSeq" id="WP_380044593.1">
    <property type="nucleotide sequence ID" value="NZ_JBHLTC010000008.1"/>
</dbReference>
<keyword evidence="2" id="KW-1185">Reference proteome</keyword>
<gene>
    <name evidence="1" type="ORF">ACFFGN_07430</name>
</gene>
<dbReference type="InterPro" id="IPR008313">
    <property type="entry name" value="GH125"/>
</dbReference>
<proteinExistence type="predicted"/>
<dbReference type="InterPro" id="IPR012341">
    <property type="entry name" value="6hp_glycosidase-like_sf"/>
</dbReference>
<evidence type="ECO:0000313" key="2">
    <source>
        <dbReference type="Proteomes" id="UP001589890"/>
    </source>
</evidence>
<dbReference type="GO" id="GO:0016787">
    <property type="term" value="F:hydrolase activity"/>
    <property type="evidence" value="ECO:0007669"/>
    <property type="project" value="UniProtKB-KW"/>
</dbReference>
<evidence type="ECO:0000313" key="1">
    <source>
        <dbReference type="EMBL" id="MFC0623887.1"/>
    </source>
</evidence>
<dbReference type="SMART" id="SM01149">
    <property type="entry name" value="DUF1237"/>
    <property type="match status" value="1"/>
</dbReference>
<dbReference type="PIRSF" id="PIRSF028846">
    <property type="entry name" value="UCP028846"/>
    <property type="match status" value="1"/>
</dbReference>
<dbReference type="SUPFAM" id="SSF48208">
    <property type="entry name" value="Six-hairpin glycosidases"/>
    <property type="match status" value="1"/>
</dbReference>
<dbReference type="Pfam" id="PF06824">
    <property type="entry name" value="Glyco_hydro_125"/>
    <property type="match status" value="1"/>
</dbReference>
<protein>
    <submittedName>
        <fullName evidence="1">Glycoside hydrolase family 125 protein</fullName>
    </submittedName>
</protein>
<dbReference type="Gene3D" id="1.50.10.10">
    <property type="match status" value="1"/>
</dbReference>
<comment type="caution">
    <text evidence="1">The sequence shown here is derived from an EMBL/GenBank/DDBJ whole genome shotgun (WGS) entry which is preliminary data.</text>
</comment>
<dbReference type="EMBL" id="JBHLTC010000008">
    <property type="protein sequence ID" value="MFC0623887.1"/>
    <property type="molecule type" value="Genomic_DNA"/>
</dbReference>
<name>A0ABV6QJU5_9ACTN</name>
<reference evidence="1 2" key="1">
    <citation type="submission" date="2024-09" db="EMBL/GenBank/DDBJ databases">
        <authorList>
            <person name="Sun Q."/>
            <person name="Mori K."/>
        </authorList>
    </citation>
    <scope>NUCLEOTIDE SEQUENCE [LARGE SCALE GENOMIC DNA]</scope>
    <source>
        <strain evidence="1 2">CGMCC 1.15906</strain>
    </source>
</reference>
<dbReference type="Proteomes" id="UP001589890">
    <property type="component" value="Unassembled WGS sequence"/>
</dbReference>
<keyword evidence="1" id="KW-0378">Hydrolase</keyword>
<accession>A0ABV6QJU5</accession>
<organism evidence="1 2">
    <name type="scientific">Kribbella deserti</name>
    <dbReference type="NCBI Taxonomy" id="1926257"/>
    <lineage>
        <taxon>Bacteria</taxon>
        <taxon>Bacillati</taxon>
        <taxon>Actinomycetota</taxon>
        <taxon>Actinomycetes</taxon>
        <taxon>Propionibacteriales</taxon>
        <taxon>Kribbellaceae</taxon>
        <taxon>Kribbella</taxon>
    </lineage>
</organism>
<sequence length="434" mass="48149">MIDRQVLARAVDEVRRATGDPVVAELFERSMRENLPAVAERLGDGTTFVLTGDIPAMWLRDSAAQLRPYLVLCGQDPALQDILIGVLHRQLEYVAHDPYANAFNREANGAGHTTDATEMSPWVWERKYEIDSLCYPIELAYRLWRITGRKDVIDERFAVAARAILDLWTVEQDHEARSPYRFQRHGEAPTDTLVRDGLGPLTRPTGMSWSAFRPSDDATTYGFNVPGNMFASVVLGYLDVLAREVLDDPELAARAIDLQVQIDAGIQAYGVVEHPRHGRVYAYEVDGLGGSLLMDDANMPSLLSLPLTGYASRTDSVYLATRALLLSEDNPYYYEGTAAVGIGSPHTPERHVWPIALAVQGLSSDSSEEKLRLLRLLRDTDGGTGQMHESFHCDDPAVFTREWFSWANAMFCELALDCAGLTISTALSHVAPSH</sequence>
<dbReference type="InterPro" id="IPR008928">
    <property type="entry name" value="6-hairpin_glycosidase_sf"/>
</dbReference>
<dbReference type="PANTHER" id="PTHR31047">
    <property type="entry name" value="MEIOTICALLY UP-REGULATED GENE 157 PROTEIN"/>
    <property type="match status" value="1"/>
</dbReference>
<dbReference type="PANTHER" id="PTHR31047:SF0">
    <property type="entry name" value="MEIOTICALLY UP-REGULATED GENE 157 PROTEIN"/>
    <property type="match status" value="1"/>
</dbReference>